<evidence type="ECO:0000313" key="5">
    <source>
        <dbReference type="Proteomes" id="UP000477849"/>
    </source>
</evidence>
<dbReference type="Gene3D" id="3.40.630.30">
    <property type="match status" value="1"/>
</dbReference>
<evidence type="ECO:0000259" key="3">
    <source>
        <dbReference type="PROSITE" id="PS51186"/>
    </source>
</evidence>
<evidence type="ECO:0000313" key="4">
    <source>
        <dbReference type="EMBL" id="NGO64413.1"/>
    </source>
</evidence>
<dbReference type="InterPro" id="IPR000182">
    <property type="entry name" value="GNAT_dom"/>
</dbReference>
<evidence type="ECO:0000256" key="2">
    <source>
        <dbReference type="ARBA" id="ARBA00023315"/>
    </source>
</evidence>
<dbReference type="InterPro" id="IPR016181">
    <property type="entry name" value="Acyl_CoA_acyltransferase"/>
</dbReference>
<keyword evidence="1 4" id="KW-0808">Transferase</keyword>
<dbReference type="EMBL" id="JAAKZH010000003">
    <property type="protein sequence ID" value="NGO64413.1"/>
    <property type="molecule type" value="Genomic_DNA"/>
</dbReference>
<name>A0A6M1S095_9HYPH</name>
<dbReference type="GO" id="GO:0016747">
    <property type="term" value="F:acyltransferase activity, transferring groups other than amino-acyl groups"/>
    <property type="evidence" value="ECO:0007669"/>
    <property type="project" value="InterPro"/>
</dbReference>
<dbReference type="PROSITE" id="PS51186">
    <property type="entry name" value="GNAT"/>
    <property type="match status" value="1"/>
</dbReference>
<dbReference type="AlphaFoldDB" id="A0A6M1S095"/>
<evidence type="ECO:0000256" key="1">
    <source>
        <dbReference type="ARBA" id="ARBA00022679"/>
    </source>
</evidence>
<dbReference type="InterPro" id="IPR050832">
    <property type="entry name" value="Bact_Acetyltransf"/>
</dbReference>
<reference evidence="4 5" key="1">
    <citation type="submission" date="2020-02" db="EMBL/GenBank/DDBJ databases">
        <title>Genome sequence of the type strain CCBAU10050 of Rhizobium daejeonense.</title>
        <authorList>
            <person name="Gao J."/>
            <person name="Sun J."/>
        </authorList>
    </citation>
    <scope>NUCLEOTIDE SEQUENCE [LARGE SCALE GENOMIC DNA]</scope>
    <source>
        <strain evidence="4 5">CCBAU10050</strain>
    </source>
</reference>
<organism evidence="4 5">
    <name type="scientific">Rhizobium daejeonense</name>
    <dbReference type="NCBI Taxonomy" id="240521"/>
    <lineage>
        <taxon>Bacteria</taxon>
        <taxon>Pseudomonadati</taxon>
        <taxon>Pseudomonadota</taxon>
        <taxon>Alphaproteobacteria</taxon>
        <taxon>Hyphomicrobiales</taxon>
        <taxon>Rhizobiaceae</taxon>
        <taxon>Rhizobium/Agrobacterium group</taxon>
        <taxon>Rhizobium</taxon>
    </lineage>
</organism>
<dbReference type="Pfam" id="PF00583">
    <property type="entry name" value="Acetyltransf_1"/>
    <property type="match status" value="1"/>
</dbReference>
<dbReference type="SUPFAM" id="SSF55729">
    <property type="entry name" value="Acyl-CoA N-acyltransferases (Nat)"/>
    <property type="match status" value="1"/>
</dbReference>
<proteinExistence type="predicted"/>
<dbReference type="RefSeq" id="WP_163904926.1">
    <property type="nucleotide sequence ID" value="NZ_CP048427.1"/>
</dbReference>
<keyword evidence="2" id="KW-0012">Acyltransferase</keyword>
<comment type="caution">
    <text evidence="4">The sequence shown here is derived from an EMBL/GenBank/DDBJ whole genome shotgun (WGS) entry which is preliminary data.</text>
</comment>
<protein>
    <submittedName>
        <fullName evidence="4">GNAT family N-acetyltransferase</fullName>
    </submittedName>
</protein>
<dbReference type="Proteomes" id="UP000477849">
    <property type="component" value="Unassembled WGS sequence"/>
</dbReference>
<accession>A0A6M1S095</accession>
<dbReference type="PANTHER" id="PTHR43877">
    <property type="entry name" value="AMINOALKYLPHOSPHONATE N-ACETYLTRANSFERASE-RELATED-RELATED"/>
    <property type="match status" value="1"/>
</dbReference>
<dbReference type="CDD" id="cd04301">
    <property type="entry name" value="NAT_SF"/>
    <property type="match status" value="1"/>
</dbReference>
<keyword evidence="5" id="KW-1185">Reference proteome</keyword>
<sequence length="155" mass="16468">MLGSDIVIREALREDVVAIAAILAGDTVGGHGDTTDPAALPGYLAAFDRISSSSNETLYVAEQGGEVVATCQTLVTTTLSGRGGSSMIVETVFTRPDCRGQGIGAKMIRHCIEKAKAQGMRAVQLTSNAARKDAHRFYERLGFAQSHLGFKLKLK</sequence>
<gene>
    <name evidence="4" type="ORF">G6N76_12110</name>
</gene>
<feature type="domain" description="N-acetyltransferase" evidence="3">
    <location>
        <begin position="6"/>
        <end position="155"/>
    </location>
</feature>